<comment type="subunit">
    <text evidence="4 20">Homodimer; dimerization is reversible, and the dimeric form is the active one.</text>
</comment>
<evidence type="ECO:0000256" key="10">
    <source>
        <dbReference type="ARBA" id="ARBA00022723"/>
    </source>
</evidence>
<evidence type="ECO:0000256" key="11">
    <source>
        <dbReference type="ARBA" id="ARBA00022729"/>
    </source>
</evidence>
<dbReference type="GO" id="GO:0004623">
    <property type="term" value="F:phospholipase A2 activity"/>
    <property type="evidence" value="ECO:0007669"/>
    <property type="project" value="UniProtKB-EC"/>
</dbReference>
<dbReference type="AlphaFoldDB" id="A0A4Y3HUX5"/>
<evidence type="ECO:0000256" key="3">
    <source>
        <dbReference type="ARBA" id="ARBA00010525"/>
    </source>
</evidence>
<comment type="similarity">
    <text evidence="3 20">Belongs to the phospholipase A1 family.</text>
</comment>
<name>A0A4Y3HUX5_9VIBR</name>
<evidence type="ECO:0000256" key="17">
    <source>
        <dbReference type="ARBA" id="ARBA00023237"/>
    </source>
</evidence>
<comment type="cofactor">
    <cofactor evidence="20">
        <name>Ca(2+)</name>
        <dbReference type="ChEBI" id="CHEBI:29108"/>
    </cofactor>
    <text evidence="20">Binds 1 Ca(2+) ion per monomer. In the dimeric form the Ca(2+) is bound by different amino acids with binding of each Ca(2+) shared with ligands coming from each monomer. The Ca(2+) ion may have a role in catalysis.</text>
</comment>
<evidence type="ECO:0000256" key="5">
    <source>
        <dbReference type="ARBA" id="ARBA00013179"/>
    </source>
</evidence>
<proteinExistence type="inferred from homology"/>
<dbReference type="GO" id="GO:0009279">
    <property type="term" value="C:cell outer membrane"/>
    <property type="evidence" value="ECO:0007669"/>
    <property type="project" value="UniProtKB-SubCell"/>
</dbReference>
<evidence type="ECO:0000256" key="6">
    <source>
        <dbReference type="ARBA" id="ARBA00013278"/>
    </source>
</evidence>
<keyword evidence="8" id="KW-1134">Transmembrane beta strand</keyword>
<dbReference type="InterPro" id="IPR036541">
    <property type="entry name" value="PLipase_A1_sf"/>
</dbReference>
<evidence type="ECO:0000256" key="8">
    <source>
        <dbReference type="ARBA" id="ARBA00022452"/>
    </source>
</evidence>
<feature type="binding site" description="in dimeric form" evidence="19">
    <location>
        <position position="193"/>
    </location>
    <ligand>
        <name>Ca(2+)</name>
        <dbReference type="ChEBI" id="CHEBI:29108"/>
        <label>1</label>
    </ligand>
</feature>
<comment type="catalytic activity">
    <reaction evidence="2 20">
        <text>a 1,2-diacyl-sn-glycero-3-phosphocholine + H2O = a 1-acyl-sn-glycero-3-phosphocholine + a fatty acid + H(+)</text>
        <dbReference type="Rhea" id="RHEA:15801"/>
        <dbReference type="ChEBI" id="CHEBI:15377"/>
        <dbReference type="ChEBI" id="CHEBI:15378"/>
        <dbReference type="ChEBI" id="CHEBI:28868"/>
        <dbReference type="ChEBI" id="CHEBI:57643"/>
        <dbReference type="ChEBI" id="CHEBI:58168"/>
        <dbReference type="EC" id="3.1.1.4"/>
    </reaction>
</comment>
<keyword evidence="22" id="KW-1185">Reference proteome</keyword>
<dbReference type="Gene3D" id="2.40.230.10">
    <property type="entry name" value="Phospholipase A1"/>
    <property type="match status" value="1"/>
</dbReference>
<dbReference type="SUPFAM" id="SSF56931">
    <property type="entry name" value="Outer membrane phospholipase A (OMPLA)"/>
    <property type="match status" value="1"/>
</dbReference>
<evidence type="ECO:0000256" key="9">
    <source>
        <dbReference type="ARBA" id="ARBA00022692"/>
    </source>
</evidence>
<evidence type="ECO:0000256" key="16">
    <source>
        <dbReference type="ARBA" id="ARBA00023136"/>
    </source>
</evidence>
<keyword evidence="9" id="KW-0812">Transmembrane</keyword>
<evidence type="ECO:0000256" key="7">
    <source>
        <dbReference type="ARBA" id="ARBA00021726"/>
    </source>
</evidence>
<feature type="binding site" description="in dimeric form" evidence="19">
    <location>
        <position position="228"/>
    </location>
    <ligand>
        <name>Ca(2+)</name>
        <dbReference type="ChEBI" id="CHEBI:29108"/>
        <label>1</label>
    </ligand>
</feature>
<dbReference type="EC" id="3.1.1.4" evidence="6 20"/>
<evidence type="ECO:0000256" key="18">
    <source>
        <dbReference type="PIRSR" id="PIRSR603187-1"/>
    </source>
</evidence>
<evidence type="ECO:0000256" key="2">
    <source>
        <dbReference type="ARBA" id="ARBA00001604"/>
    </source>
</evidence>
<dbReference type="PANTHER" id="PTHR40457:SF1">
    <property type="entry name" value="PHOSPHOLIPASE A1"/>
    <property type="match status" value="1"/>
</dbReference>
<keyword evidence="14 20" id="KW-0442">Lipid degradation</keyword>
<keyword evidence="17 20" id="KW-0998">Cell outer membrane</keyword>
<protein>
    <recommendedName>
        <fullName evidence="7 20">Phospholipase A1</fullName>
        <ecNumber evidence="5 20">3.1.1.32</ecNumber>
        <ecNumber evidence="6 20">3.1.1.4</ecNumber>
    </recommendedName>
    <alternativeName>
        <fullName evidence="20">Phosphatidylcholine 1-acylhydrolase</fullName>
    </alternativeName>
</protein>
<dbReference type="EC" id="3.1.1.32" evidence="5 20"/>
<sequence>MKTKWLFLALFPFASLAESNCWKLEDDNERLACYDSATDQTATSPENKDDFTLDKMSLHEVTDYINHQEIFRLTPHQPNYILPLSYNDKPNKDYWDAVRPGSNIDDIEVKFQISGKLKLWNDFYSDWDLWFGYTQTSWWQLYNQQESAPFRDTNYSPEFIVSTYPNVSLLGFDLVQVDYSLIHQSNGRSEPYSRSWNRVYANLDFVRDNFLISLKPWYRLPEDDEDDDNPDIDDFLGYGEVVFAYKDGGNFYSMMLRNNLGSDSKGAVELNAAVPIFDTVKLYAQYYYGYGESLIDYDHRVNRFSIGILIYDVI</sequence>
<evidence type="ECO:0000256" key="20">
    <source>
        <dbReference type="RuleBase" id="RU366027"/>
    </source>
</evidence>
<organism evidence="21 22">
    <name type="scientific">Vibrio inusitatus NBRC 102082</name>
    <dbReference type="NCBI Taxonomy" id="1219070"/>
    <lineage>
        <taxon>Bacteria</taxon>
        <taxon>Pseudomonadati</taxon>
        <taxon>Pseudomonadota</taxon>
        <taxon>Gammaproteobacteria</taxon>
        <taxon>Vibrionales</taxon>
        <taxon>Vibrionaceae</taxon>
        <taxon>Vibrio</taxon>
    </lineage>
</organism>
<accession>A0A4Y3HUX5</accession>
<evidence type="ECO:0000313" key="21">
    <source>
        <dbReference type="EMBL" id="GEA50785.1"/>
    </source>
</evidence>
<evidence type="ECO:0000256" key="19">
    <source>
        <dbReference type="PIRSR" id="PIRSR603187-2"/>
    </source>
</evidence>
<comment type="function">
    <text evidence="20">Hydrolysis of phosphatidylcholine with phospholipase A2 (EC 3.1.1.4) and phospholipase A1 (EC 3.1.1.32) activities.</text>
</comment>
<gene>
    <name evidence="21" type="primary">pldA</name>
    <name evidence="21" type="ORF">VIN01S_15890</name>
</gene>
<comment type="catalytic activity">
    <reaction evidence="1 20">
        <text>a 1,2-diacyl-sn-glycero-3-phosphocholine + H2O = a 2-acyl-sn-glycero-3-phosphocholine + a fatty acid + H(+)</text>
        <dbReference type="Rhea" id="RHEA:18689"/>
        <dbReference type="ChEBI" id="CHEBI:15377"/>
        <dbReference type="ChEBI" id="CHEBI:15378"/>
        <dbReference type="ChEBI" id="CHEBI:28868"/>
        <dbReference type="ChEBI" id="CHEBI:57643"/>
        <dbReference type="ChEBI" id="CHEBI:57875"/>
        <dbReference type="EC" id="3.1.1.32"/>
    </reaction>
</comment>
<dbReference type="RefSeq" id="WP_141345129.1">
    <property type="nucleotide sequence ID" value="NZ_BJLF01000006.1"/>
</dbReference>
<feature type="binding site" description="in dimeric form" evidence="19">
    <location>
        <position position="147"/>
    </location>
    <ligand>
        <name>Ca(2+)</name>
        <dbReference type="ChEBI" id="CHEBI:29108"/>
        <label>1</label>
    </ligand>
</feature>
<evidence type="ECO:0000313" key="22">
    <source>
        <dbReference type="Proteomes" id="UP000318717"/>
    </source>
</evidence>
<keyword evidence="12 20" id="KW-0378">Hydrolase</keyword>
<feature type="active site" description="Nucleophile" evidence="18">
    <location>
        <position position="185"/>
    </location>
</feature>
<comment type="caution">
    <text evidence="21">The sequence shown here is derived from an EMBL/GenBank/DDBJ whole genome shotgun (WGS) entry which is preliminary data.</text>
</comment>
<dbReference type="OrthoDB" id="188433at2"/>
<evidence type="ECO:0000256" key="4">
    <source>
        <dbReference type="ARBA" id="ARBA00011702"/>
    </source>
</evidence>
<feature type="active site" description="Proton acceptor" evidence="18">
    <location>
        <position position="183"/>
    </location>
</feature>
<keyword evidence="15 20" id="KW-0443">Lipid metabolism</keyword>
<dbReference type="GO" id="GO:0016042">
    <property type="term" value="P:lipid catabolic process"/>
    <property type="evidence" value="ECO:0007669"/>
    <property type="project" value="UniProtKB-KW"/>
</dbReference>
<dbReference type="InterPro" id="IPR003187">
    <property type="entry name" value="PLipase_A1"/>
</dbReference>
<dbReference type="PANTHER" id="PTHR40457">
    <property type="entry name" value="PHOSPHOLIPASE A1"/>
    <property type="match status" value="1"/>
</dbReference>
<reference evidence="21 22" key="1">
    <citation type="submission" date="2019-06" db="EMBL/GenBank/DDBJ databases">
        <title>Whole genome shotgun sequence of Vibrio inusitatus NBRC 102082.</title>
        <authorList>
            <person name="Hosoyama A."/>
            <person name="Uohara A."/>
            <person name="Ohji S."/>
            <person name="Ichikawa N."/>
        </authorList>
    </citation>
    <scope>NUCLEOTIDE SEQUENCE [LARGE SCALE GENOMIC DNA]</scope>
    <source>
        <strain evidence="21 22">NBRC 102082</strain>
    </source>
</reference>
<dbReference type="Proteomes" id="UP000318717">
    <property type="component" value="Unassembled WGS sequence"/>
</dbReference>
<keyword evidence="10 19" id="KW-0479">Metal-binding</keyword>
<feature type="chain" id="PRO_5021473544" description="Phospholipase A1" evidence="20">
    <location>
        <begin position="18"/>
        <end position="314"/>
    </location>
</feature>
<evidence type="ECO:0000256" key="14">
    <source>
        <dbReference type="ARBA" id="ARBA00022963"/>
    </source>
</evidence>
<feature type="signal peptide" evidence="20">
    <location>
        <begin position="1"/>
        <end position="17"/>
    </location>
</feature>
<dbReference type="PRINTS" id="PR01486">
    <property type="entry name" value="PHPHLIPASEA1"/>
</dbReference>
<keyword evidence="16" id="KW-0472">Membrane</keyword>
<dbReference type="GO" id="GO:0008970">
    <property type="term" value="F:phospholipase A1 activity"/>
    <property type="evidence" value="ECO:0007669"/>
    <property type="project" value="UniProtKB-EC"/>
</dbReference>
<keyword evidence="13 19" id="KW-0106">Calcium</keyword>
<feature type="binding site" description="in dimeric form" evidence="19">
    <location>
        <position position="188"/>
    </location>
    <ligand>
        <name>Ca(2+)</name>
        <dbReference type="ChEBI" id="CHEBI:29108"/>
        <label>1</label>
    </ligand>
</feature>
<comment type="subcellular location">
    <subcellularLocation>
        <location evidence="20">Cell outer membrane</location>
        <topology evidence="20">Multi-pass membrane protein</topology>
    </subcellularLocation>
    <text evidence="20">One of the very few enzymes located there.</text>
</comment>
<evidence type="ECO:0000256" key="1">
    <source>
        <dbReference type="ARBA" id="ARBA00000111"/>
    </source>
</evidence>
<evidence type="ECO:0000256" key="15">
    <source>
        <dbReference type="ARBA" id="ARBA00023098"/>
    </source>
</evidence>
<dbReference type="GO" id="GO:0005509">
    <property type="term" value="F:calcium ion binding"/>
    <property type="evidence" value="ECO:0007669"/>
    <property type="project" value="TreeGrafter"/>
</dbReference>
<dbReference type="EMBL" id="BJLF01000006">
    <property type="protein sequence ID" value="GEA50785.1"/>
    <property type="molecule type" value="Genomic_DNA"/>
</dbReference>
<dbReference type="Pfam" id="PF02253">
    <property type="entry name" value="PLA1"/>
    <property type="match status" value="1"/>
</dbReference>
<evidence type="ECO:0000256" key="13">
    <source>
        <dbReference type="ARBA" id="ARBA00022837"/>
    </source>
</evidence>
<evidence type="ECO:0000256" key="12">
    <source>
        <dbReference type="ARBA" id="ARBA00022801"/>
    </source>
</evidence>
<keyword evidence="11 20" id="KW-0732">Signal</keyword>